<accession>A0A2K1JU06</accession>
<gene>
    <name evidence="1" type="ORF">PHYPA_014782</name>
</gene>
<sequence length="66" mass="7828">MDGMSLYIQGESHLSFSWLRHILVLANRASVVCQFPKLSQQCRLFNSFHLFSMISFRTWLQKMSHH</sequence>
<evidence type="ECO:0000313" key="2">
    <source>
        <dbReference type="EnsemblPlants" id="PAC:32957975.CDS.1"/>
    </source>
</evidence>
<dbReference type="InParanoid" id="A0A2K1JU06"/>
<protein>
    <submittedName>
        <fullName evidence="1 2">Uncharacterized protein</fullName>
    </submittedName>
</protein>
<dbReference type="EMBL" id="ABEU02000011">
    <property type="protein sequence ID" value="PNR45012.1"/>
    <property type="molecule type" value="Genomic_DNA"/>
</dbReference>
<reference evidence="1 3" key="2">
    <citation type="journal article" date="2018" name="Plant J.">
        <title>The Physcomitrella patens chromosome-scale assembly reveals moss genome structure and evolution.</title>
        <authorList>
            <person name="Lang D."/>
            <person name="Ullrich K.K."/>
            <person name="Murat F."/>
            <person name="Fuchs J."/>
            <person name="Jenkins J."/>
            <person name="Haas F.B."/>
            <person name="Piednoel M."/>
            <person name="Gundlach H."/>
            <person name="Van Bel M."/>
            <person name="Meyberg R."/>
            <person name="Vives C."/>
            <person name="Morata J."/>
            <person name="Symeonidi A."/>
            <person name="Hiss M."/>
            <person name="Muchero W."/>
            <person name="Kamisugi Y."/>
            <person name="Saleh O."/>
            <person name="Blanc G."/>
            <person name="Decker E.L."/>
            <person name="van Gessel N."/>
            <person name="Grimwood J."/>
            <person name="Hayes R.D."/>
            <person name="Graham S.W."/>
            <person name="Gunter L.E."/>
            <person name="McDaniel S.F."/>
            <person name="Hoernstein S.N.W."/>
            <person name="Larsson A."/>
            <person name="Li F.W."/>
            <person name="Perroud P.F."/>
            <person name="Phillips J."/>
            <person name="Ranjan P."/>
            <person name="Rokshar D.S."/>
            <person name="Rothfels C.J."/>
            <person name="Schneider L."/>
            <person name="Shu S."/>
            <person name="Stevenson D.W."/>
            <person name="Thummler F."/>
            <person name="Tillich M."/>
            <person name="Villarreal Aguilar J.C."/>
            <person name="Widiez T."/>
            <person name="Wong G.K."/>
            <person name="Wymore A."/>
            <person name="Zhang Y."/>
            <person name="Zimmer A.D."/>
            <person name="Quatrano R.S."/>
            <person name="Mayer K.F.X."/>
            <person name="Goodstein D."/>
            <person name="Casacuberta J.M."/>
            <person name="Vandepoele K."/>
            <person name="Reski R."/>
            <person name="Cuming A.C."/>
            <person name="Tuskan G.A."/>
            <person name="Maumus F."/>
            <person name="Salse J."/>
            <person name="Schmutz J."/>
            <person name="Rensing S.A."/>
        </authorList>
    </citation>
    <scope>NUCLEOTIDE SEQUENCE [LARGE SCALE GENOMIC DNA]</scope>
    <source>
        <strain evidence="2 3">cv. Gransden 2004</strain>
    </source>
</reference>
<dbReference type="AlphaFoldDB" id="A0A2K1JU06"/>
<evidence type="ECO:0000313" key="1">
    <source>
        <dbReference type="EMBL" id="PNR45012.1"/>
    </source>
</evidence>
<dbReference type="Gramene" id="Pp3c11_8879V3.1">
    <property type="protein sequence ID" value="PAC:32957975.CDS.1"/>
    <property type="gene ID" value="Pp3c11_8879"/>
</dbReference>
<dbReference type="Proteomes" id="UP000006727">
    <property type="component" value="Chromosome 11"/>
</dbReference>
<dbReference type="EnsemblPlants" id="Pp3c11_8879V3.1">
    <property type="protein sequence ID" value="PAC:32957975.CDS.1"/>
    <property type="gene ID" value="Pp3c11_8879"/>
</dbReference>
<reference evidence="2" key="3">
    <citation type="submission" date="2020-12" db="UniProtKB">
        <authorList>
            <consortium name="EnsemblPlants"/>
        </authorList>
    </citation>
    <scope>IDENTIFICATION</scope>
</reference>
<reference evidence="1 3" key="1">
    <citation type="journal article" date="2008" name="Science">
        <title>The Physcomitrella genome reveals evolutionary insights into the conquest of land by plants.</title>
        <authorList>
            <person name="Rensing S."/>
            <person name="Lang D."/>
            <person name="Zimmer A."/>
            <person name="Terry A."/>
            <person name="Salamov A."/>
            <person name="Shapiro H."/>
            <person name="Nishiyama T."/>
            <person name="Perroud P.-F."/>
            <person name="Lindquist E."/>
            <person name="Kamisugi Y."/>
            <person name="Tanahashi T."/>
            <person name="Sakakibara K."/>
            <person name="Fujita T."/>
            <person name="Oishi K."/>
            <person name="Shin-I T."/>
            <person name="Kuroki Y."/>
            <person name="Toyoda A."/>
            <person name="Suzuki Y."/>
            <person name="Hashimoto A."/>
            <person name="Yamaguchi K."/>
            <person name="Sugano A."/>
            <person name="Kohara Y."/>
            <person name="Fujiyama A."/>
            <person name="Anterola A."/>
            <person name="Aoki S."/>
            <person name="Ashton N."/>
            <person name="Barbazuk W.B."/>
            <person name="Barker E."/>
            <person name="Bennetzen J."/>
            <person name="Bezanilla M."/>
            <person name="Blankenship R."/>
            <person name="Cho S.H."/>
            <person name="Dutcher S."/>
            <person name="Estelle M."/>
            <person name="Fawcett J.A."/>
            <person name="Gundlach H."/>
            <person name="Hanada K."/>
            <person name="Heyl A."/>
            <person name="Hicks K.A."/>
            <person name="Hugh J."/>
            <person name="Lohr M."/>
            <person name="Mayer K."/>
            <person name="Melkozernov A."/>
            <person name="Murata T."/>
            <person name="Nelson D."/>
            <person name="Pils B."/>
            <person name="Prigge M."/>
            <person name="Reiss B."/>
            <person name="Renner T."/>
            <person name="Rombauts S."/>
            <person name="Rushton P."/>
            <person name="Sanderfoot A."/>
            <person name="Schween G."/>
            <person name="Shiu S.-H."/>
            <person name="Stueber K."/>
            <person name="Theodoulou F.L."/>
            <person name="Tu H."/>
            <person name="Van de Peer Y."/>
            <person name="Verrier P.J."/>
            <person name="Waters E."/>
            <person name="Wood A."/>
            <person name="Yang L."/>
            <person name="Cove D."/>
            <person name="Cuming A."/>
            <person name="Hasebe M."/>
            <person name="Lucas S."/>
            <person name="Mishler D.B."/>
            <person name="Reski R."/>
            <person name="Grigoriev I."/>
            <person name="Quatrano R.S."/>
            <person name="Boore J.L."/>
        </authorList>
    </citation>
    <scope>NUCLEOTIDE SEQUENCE [LARGE SCALE GENOMIC DNA]</scope>
    <source>
        <strain evidence="2 3">cv. Gransden 2004</strain>
    </source>
</reference>
<name>A0A2K1JU06_PHYPA</name>
<organism evidence="1">
    <name type="scientific">Physcomitrium patens</name>
    <name type="common">Spreading-leaved earth moss</name>
    <name type="synonym">Physcomitrella patens</name>
    <dbReference type="NCBI Taxonomy" id="3218"/>
    <lineage>
        <taxon>Eukaryota</taxon>
        <taxon>Viridiplantae</taxon>
        <taxon>Streptophyta</taxon>
        <taxon>Embryophyta</taxon>
        <taxon>Bryophyta</taxon>
        <taxon>Bryophytina</taxon>
        <taxon>Bryopsida</taxon>
        <taxon>Funariidae</taxon>
        <taxon>Funariales</taxon>
        <taxon>Funariaceae</taxon>
        <taxon>Physcomitrium</taxon>
    </lineage>
</organism>
<proteinExistence type="predicted"/>
<keyword evidence="3" id="KW-1185">Reference proteome</keyword>
<evidence type="ECO:0000313" key="3">
    <source>
        <dbReference type="Proteomes" id="UP000006727"/>
    </source>
</evidence>